<keyword evidence="9" id="KW-1185">Reference proteome</keyword>
<dbReference type="InterPro" id="IPR001228">
    <property type="entry name" value="IspD"/>
</dbReference>
<dbReference type="InterPro" id="IPR029044">
    <property type="entry name" value="Nucleotide-diphossugar_trans"/>
</dbReference>
<comment type="function">
    <text evidence="7">Catalyzes the formation of 4-diphosphocytidyl-2-C-methyl-D-erythritol from CTP and 2-C-methyl-D-erythritol 4-phosphate (MEP).</text>
</comment>
<gene>
    <name evidence="7" type="primary">ispD</name>
    <name evidence="8" type="ORF">EZ216_02120</name>
</gene>
<dbReference type="PROSITE" id="PS01295">
    <property type="entry name" value="ISPD"/>
    <property type="match status" value="1"/>
</dbReference>
<dbReference type="Proteomes" id="UP000297839">
    <property type="component" value="Unassembled WGS sequence"/>
</dbReference>
<sequence>MAHFRMAAHPPNAPARLHALIPAAGTGSRAGTAQPKQYEPLAGRALVLHTLEALGGVSRLASILVVVSSGDSLMPRGAGWQVAACGGDTRAASVGNGLAELQARGAGEDDWVLVHDAARCLVTPAQVDRLIDECLADEVGGLLAVPLADTLKAAQDGRATQTLPREGKWLAQTPQMFRLGVLRRALAQAGAGVTDEASAIEALGLRPRLVAGSAQNFKVTWPEDFALAQAVLESRKR</sequence>
<dbReference type="InterPro" id="IPR018294">
    <property type="entry name" value="ISPD_synthase_CS"/>
</dbReference>
<evidence type="ECO:0000256" key="5">
    <source>
        <dbReference type="ARBA" id="ARBA00022695"/>
    </source>
</evidence>
<dbReference type="FunFam" id="3.90.550.10:FF:000003">
    <property type="entry name" value="2-C-methyl-D-erythritol 4-phosphate cytidylyltransferase"/>
    <property type="match status" value="1"/>
</dbReference>
<feature type="site" description="Transition state stabilizer" evidence="7">
    <location>
        <position position="36"/>
    </location>
</feature>
<keyword evidence="6 7" id="KW-0414">Isoprene biosynthesis</keyword>
<evidence type="ECO:0000256" key="3">
    <source>
        <dbReference type="ARBA" id="ARBA00009789"/>
    </source>
</evidence>
<keyword evidence="4 7" id="KW-0808">Transferase</keyword>
<evidence type="ECO:0000256" key="6">
    <source>
        <dbReference type="ARBA" id="ARBA00023229"/>
    </source>
</evidence>
<comment type="pathway">
    <text evidence="2 7">Isoprenoid biosynthesis; isopentenyl diphosphate biosynthesis via DXP pathway; isopentenyl diphosphate from 1-deoxy-D-xylulose 5-phosphate: step 2/6.</text>
</comment>
<evidence type="ECO:0000313" key="9">
    <source>
        <dbReference type="Proteomes" id="UP000297839"/>
    </source>
</evidence>
<keyword evidence="5 7" id="KW-0548">Nucleotidyltransferase</keyword>
<comment type="caution">
    <text evidence="8">The sequence shown here is derived from an EMBL/GenBank/DDBJ whole genome shotgun (WGS) entry which is preliminary data.</text>
</comment>
<dbReference type="InterPro" id="IPR034683">
    <property type="entry name" value="IspD/TarI"/>
</dbReference>
<evidence type="ECO:0000256" key="7">
    <source>
        <dbReference type="HAMAP-Rule" id="MF_00108"/>
    </source>
</evidence>
<feature type="site" description="Positions MEP for the nucleophilic attack" evidence="7">
    <location>
        <position position="218"/>
    </location>
</feature>
<dbReference type="GO" id="GO:0050518">
    <property type="term" value="F:2-C-methyl-D-erythritol 4-phosphate cytidylyltransferase activity"/>
    <property type="evidence" value="ECO:0007669"/>
    <property type="project" value="UniProtKB-UniRule"/>
</dbReference>
<dbReference type="NCBIfam" id="TIGR00453">
    <property type="entry name" value="ispD"/>
    <property type="match status" value="1"/>
</dbReference>
<evidence type="ECO:0000256" key="1">
    <source>
        <dbReference type="ARBA" id="ARBA00001282"/>
    </source>
</evidence>
<protein>
    <recommendedName>
        <fullName evidence="7">2-C-methyl-D-erythritol 4-phosphate cytidylyltransferase</fullName>
        <ecNumber evidence="7">2.7.7.60</ecNumber>
    </recommendedName>
    <alternativeName>
        <fullName evidence="7">4-diphosphocytidyl-2C-methyl-D-erythritol synthase</fullName>
    </alternativeName>
    <alternativeName>
        <fullName evidence="7">MEP cytidylyltransferase</fullName>
        <shortName evidence="7">MCT</shortName>
    </alternativeName>
</protein>
<dbReference type="EC" id="2.7.7.60" evidence="7"/>
<evidence type="ECO:0000313" key="8">
    <source>
        <dbReference type="EMBL" id="TFZ07984.1"/>
    </source>
</evidence>
<dbReference type="EMBL" id="SMLK01000001">
    <property type="protein sequence ID" value="TFZ07984.1"/>
    <property type="molecule type" value="Genomic_DNA"/>
</dbReference>
<dbReference type="OrthoDB" id="9806837at2"/>
<feature type="site" description="Transition state stabilizer" evidence="7">
    <location>
        <position position="29"/>
    </location>
</feature>
<dbReference type="PANTHER" id="PTHR32125:SF4">
    <property type="entry name" value="2-C-METHYL-D-ERYTHRITOL 4-PHOSPHATE CYTIDYLYLTRANSFERASE, CHLOROPLASTIC"/>
    <property type="match status" value="1"/>
</dbReference>
<feature type="site" description="Positions MEP for the nucleophilic attack" evidence="7">
    <location>
        <position position="165"/>
    </location>
</feature>
<organism evidence="8 9">
    <name type="scientific">Ramlibacter humi</name>
    <dbReference type="NCBI Taxonomy" id="2530451"/>
    <lineage>
        <taxon>Bacteria</taxon>
        <taxon>Pseudomonadati</taxon>
        <taxon>Pseudomonadota</taxon>
        <taxon>Betaproteobacteria</taxon>
        <taxon>Burkholderiales</taxon>
        <taxon>Comamonadaceae</taxon>
        <taxon>Ramlibacter</taxon>
    </lineage>
</organism>
<dbReference type="HAMAP" id="MF_00108">
    <property type="entry name" value="IspD"/>
    <property type="match status" value="1"/>
</dbReference>
<dbReference type="InterPro" id="IPR050088">
    <property type="entry name" value="IspD/TarI_cytidylyltransf_bact"/>
</dbReference>
<evidence type="ECO:0000256" key="2">
    <source>
        <dbReference type="ARBA" id="ARBA00004787"/>
    </source>
</evidence>
<evidence type="ECO:0000256" key="4">
    <source>
        <dbReference type="ARBA" id="ARBA00022679"/>
    </source>
</evidence>
<comment type="similarity">
    <text evidence="3 7">Belongs to the IspD/TarI cytidylyltransferase family. IspD subfamily.</text>
</comment>
<dbReference type="Gene3D" id="3.90.550.10">
    <property type="entry name" value="Spore Coat Polysaccharide Biosynthesis Protein SpsA, Chain A"/>
    <property type="match status" value="1"/>
</dbReference>
<accession>A0A4Z0CAE8</accession>
<proteinExistence type="inferred from homology"/>
<dbReference type="SUPFAM" id="SSF53448">
    <property type="entry name" value="Nucleotide-diphospho-sugar transferases"/>
    <property type="match status" value="1"/>
</dbReference>
<dbReference type="GO" id="GO:0019288">
    <property type="term" value="P:isopentenyl diphosphate biosynthetic process, methylerythritol 4-phosphate pathway"/>
    <property type="evidence" value="ECO:0007669"/>
    <property type="project" value="UniProtKB-UniRule"/>
</dbReference>
<comment type="catalytic activity">
    <reaction evidence="1 7">
        <text>2-C-methyl-D-erythritol 4-phosphate + CTP + H(+) = 4-CDP-2-C-methyl-D-erythritol + diphosphate</text>
        <dbReference type="Rhea" id="RHEA:13429"/>
        <dbReference type="ChEBI" id="CHEBI:15378"/>
        <dbReference type="ChEBI" id="CHEBI:33019"/>
        <dbReference type="ChEBI" id="CHEBI:37563"/>
        <dbReference type="ChEBI" id="CHEBI:57823"/>
        <dbReference type="ChEBI" id="CHEBI:58262"/>
        <dbReference type="EC" id="2.7.7.60"/>
    </reaction>
</comment>
<dbReference type="UniPathway" id="UPA00056">
    <property type="reaction ID" value="UER00093"/>
</dbReference>
<dbReference type="PANTHER" id="PTHR32125">
    <property type="entry name" value="2-C-METHYL-D-ERYTHRITOL 4-PHOSPHATE CYTIDYLYLTRANSFERASE, CHLOROPLASTIC"/>
    <property type="match status" value="1"/>
</dbReference>
<dbReference type="AlphaFoldDB" id="A0A4Z0CAE8"/>
<dbReference type="Pfam" id="PF01128">
    <property type="entry name" value="IspD"/>
    <property type="match status" value="1"/>
</dbReference>
<dbReference type="CDD" id="cd02516">
    <property type="entry name" value="CDP-ME_synthetase"/>
    <property type="match status" value="1"/>
</dbReference>
<reference evidence="8 9" key="1">
    <citation type="submission" date="2019-03" db="EMBL/GenBank/DDBJ databases">
        <title>Ramlibacter sp. 18x22-1, whole genome shotgun sequence.</title>
        <authorList>
            <person name="Zhang X."/>
            <person name="Feng G."/>
            <person name="Zhu H."/>
        </authorList>
    </citation>
    <scope>NUCLEOTIDE SEQUENCE [LARGE SCALE GENOMIC DNA]</scope>
    <source>
        <strain evidence="8 9">18x22-1</strain>
    </source>
</reference>
<name>A0A4Z0CAE8_9BURK</name>